<sequence>MNGDICRPSSLGDVYTRRDGGIVPTVAVLFLAIDCLLILLGRAPIQSQLHPLQTLQVTYGNLTAGLWIVIGVFNLLKTGRKAAG</sequence>
<evidence type="ECO:0000313" key="3">
    <source>
        <dbReference type="Proteomes" id="UP000055060"/>
    </source>
</evidence>
<organism evidence="2">
    <name type="scientific">Longilinea arvoryzae</name>
    <dbReference type="NCBI Taxonomy" id="360412"/>
    <lineage>
        <taxon>Bacteria</taxon>
        <taxon>Bacillati</taxon>
        <taxon>Chloroflexota</taxon>
        <taxon>Anaerolineae</taxon>
        <taxon>Anaerolineales</taxon>
        <taxon>Anaerolineaceae</taxon>
        <taxon>Longilinea</taxon>
    </lineage>
</organism>
<dbReference type="AlphaFoldDB" id="A0A0S7BG99"/>
<proteinExistence type="predicted"/>
<accession>A0A0S7BG99</accession>
<keyword evidence="3" id="KW-1185">Reference proteome</keyword>
<feature type="transmembrane region" description="Helical" evidence="1">
    <location>
        <begin position="21"/>
        <end position="45"/>
    </location>
</feature>
<reference evidence="2" key="1">
    <citation type="submission" date="2015-07" db="EMBL/GenBank/DDBJ databases">
        <title>Draft Genome Sequences of Anaerolinea thermolimosa IMO-1, Bellilinea caldifistulae GOMI-1, Leptolinea tardivitalis YMTK-2, Levilinea saccharolytica KIBI-1,Longilinea arvoryzae KOME-1, Previously Described as Members of the Anaerolineaceae (Chloroflexi).</title>
        <authorList>
            <person name="Sekiguchi Y."/>
            <person name="Ohashi A."/>
            <person name="Matsuura N."/>
            <person name="Tourlousse M.D."/>
        </authorList>
    </citation>
    <scope>NUCLEOTIDE SEQUENCE [LARGE SCALE GENOMIC DNA]</scope>
    <source>
        <strain evidence="2">KOME-1</strain>
    </source>
</reference>
<keyword evidence="1" id="KW-0472">Membrane</keyword>
<evidence type="ECO:0000313" key="2">
    <source>
        <dbReference type="EMBL" id="GAP13526.1"/>
    </source>
</evidence>
<dbReference type="Proteomes" id="UP000055060">
    <property type="component" value="Unassembled WGS sequence"/>
</dbReference>
<protein>
    <submittedName>
        <fullName evidence="2">Uncharacterized protein</fullName>
    </submittedName>
</protein>
<keyword evidence="1" id="KW-0812">Transmembrane</keyword>
<gene>
    <name evidence="2" type="ORF">LARV_01280</name>
</gene>
<name>A0A0S7BG99_9CHLR</name>
<keyword evidence="1" id="KW-1133">Transmembrane helix</keyword>
<feature type="transmembrane region" description="Helical" evidence="1">
    <location>
        <begin position="57"/>
        <end position="76"/>
    </location>
</feature>
<evidence type="ECO:0000256" key="1">
    <source>
        <dbReference type="SAM" id="Phobius"/>
    </source>
</evidence>
<dbReference type="EMBL" id="DF967972">
    <property type="protein sequence ID" value="GAP13526.1"/>
    <property type="molecule type" value="Genomic_DNA"/>
</dbReference>